<dbReference type="AlphaFoldDB" id="A0A4S4BIA3"/>
<sequence length="161" mass="17912">MRVPDFQRYRKGLQSIAFFLCGMIVGAALYNAMVVDQSNRIIEQNFDLKEQLSLTEAQLQANKKVTVIRSIVSFVLEKDGKPPLDKAAEAELKTKLEKDLSILIGNSIYDIGSDAELVRKLIAGKPYETAMGKTYTVSIRTMLLADSVLQVWVEANLSAVK</sequence>
<reference evidence="3 4" key="1">
    <citation type="submission" date="2019-04" db="EMBL/GenBank/DDBJ databases">
        <title>Cohnella sp. nov. isolated from preserved vegetables.</title>
        <authorList>
            <person name="Lin S.-Y."/>
            <person name="Hung M.-H."/>
            <person name="Young C.-C."/>
        </authorList>
    </citation>
    <scope>NUCLEOTIDE SEQUENCE [LARGE SCALE GENOMIC DNA]</scope>
    <source>
        <strain evidence="3 4">CC-MHH1044</strain>
    </source>
</reference>
<dbReference type="Pfam" id="PF26347">
    <property type="entry name" value="YtrI_sporulation"/>
    <property type="match status" value="1"/>
</dbReference>
<proteinExistence type="predicted"/>
<comment type="caution">
    <text evidence="3">The sequence shown here is derived from an EMBL/GenBank/DDBJ whole genome shotgun (WGS) entry which is preliminary data.</text>
</comment>
<evidence type="ECO:0000256" key="1">
    <source>
        <dbReference type="SAM" id="Phobius"/>
    </source>
</evidence>
<protein>
    <recommendedName>
        <fullName evidence="2">Sporulation membrane protein YtrI C-terminal domain-containing protein</fullName>
    </recommendedName>
</protein>
<evidence type="ECO:0000259" key="2">
    <source>
        <dbReference type="Pfam" id="PF26347"/>
    </source>
</evidence>
<evidence type="ECO:0000313" key="3">
    <source>
        <dbReference type="EMBL" id="THF73311.1"/>
    </source>
</evidence>
<organism evidence="3 4">
    <name type="scientific">Cohnella fermenti</name>
    <dbReference type="NCBI Taxonomy" id="2565925"/>
    <lineage>
        <taxon>Bacteria</taxon>
        <taxon>Bacillati</taxon>
        <taxon>Bacillota</taxon>
        <taxon>Bacilli</taxon>
        <taxon>Bacillales</taxon>
        <taxon>Paenibacillaceae</taxon>
        <taxon>Cohnella</taxon>
    </lineage>
</organism>
<dbReference type="OrthoDB" id="2655161at2"/>
<name>A0A4S4BIA3_9BACL</name>
<gene>
    <name evidence="3" type="ORF">E6C55_29780</name>
</gene>
<feature type="transmembrane region" description="Helical" evidence="1">
    <location>
        <begin position="12"/>
        <end position="33"/>
    </location>
</feature>
<keyword evidence="1" id="KW-1133">Transmembrane helix</keyword>
<feature type="domain" description="Sporulation membrane protein YtrI C-terminal" evidence="2">
    <location>
        <begin position="75"/>
        <end position="155"/>
    </location>
</feature>
<dbReference type="RefSeq" id="WP_136373482.1">
    <property type="nucleotide sequence ID" value="NZ_SSOB01000058.1"/>
</dbReference>
<keyword evidence="1" id="KW-0812">Transmembrane</keyword>
<dbReference type="InterPro" id="IPR058620">
    <property type="entry name" value="YtrI_C"/>
</dbReference>
<accession>A0A4S4BIA3</accession>
<keyword evidence="4" id="KW-1185">Reference proteome</keyword>
<keyword evidence="1" id="KW-0472">Membrane</keyword>
<dbReference type="EMBL" id="SSOB01000058">
    <property type="protein sequence ID" value="THF73311.1"/>
    <property type="molecule type" value="Genomic_DNA"/>
</dbReference>
<evidence type="ECO:0000313" key="4">
    <source>
        <dbReference type="Proteomes" id="UP000310636"/>
    </source>
</evidence>
<dbReference type="Proteomes" id="UP000310636">
    <property type="component" value="Unassembled WGS sequence"/>
</dbReference>